<keyword evidence="2" id="KW-1015">Disulfide bond</keyword>
<dbReference type="GO" id="GO:0017004">
    <property type="term" value="P:cytochrome complex assembly"/>
    <property type="evidence" value="ECO:0007669"/>
    <property type="project" value="UniProtKB-KW"/>
</dbReference>
<keyword evidence="1" id="KW-0201">Cytochrome c-type biogenesis</keyword>
<keyword evidence="3" id="KW-0676">Redox-active center</keyword>
<dbReference type="RefSeq" id="WP_217790943.1">
    <property type="nucleotide sequence ID" value="NZ_JAHSPG010000004.1"/>
</dbReference>
<evidence type="ECO:0000256" key="1">
    <source>
        <dbReference type="ARBA" id="ARBA00022748"/>
    </source>
</evidence>
<dbReference type="CDD" id="cd02966">
    <property type="entry name" value="TlpA_like_family"/>
    <property type="match status" value="1"/>
</dbReference>
<dbReference type="PROSITE" id="PS51352">
    <property type="entry name" value="THIOREDOXIN_2"/>
    <property type="match status" value="1"/>
</dbReference>
<reference evidence="5" key="1">
    <citation type="submission" date="2021-06" db="EMBL/GenBank/DDBJ databases">
        <authorList>
            <person name="Huq M.A."/>
        </authorList>
    </citation>
    <scope>NUCLEOTIDE SEQUENCE</scope>
    <source>
        <strain evidence="5">MAH-26</strain>
    </source>
</reference>
<keyword evidence="6" id="KW-1185">Reference proteome</keyword>
<evidence type="ECO:0000256" key="3">
    <source>
        <dbReference type="ARBA" id="ARBA00023284"/>
    </source>
</evidence>
<dbReference type="InterPro" id="IPR013766">
    <property type="entry name" value="Thioredoxin_domain"/>
</dbReference>
<protein>
    <submittedName>
        <fullName evidence="5">TlpA family protein disulfide reductase</fullName>
    </submittedName>
</protein>
<dbReference type="EMBL" id="JAHSPG010000004">
    <property type="protein sequence ID" value="MBV4357299.1"/>
    <property type="molecule type" value="Genomic_DNA"/>
</dbReference>
<evidence type="ECO:0000256" key="2">
    <source>
        <dbReference type="ARBA" id="ARBA00023157"/>
    </source>
</evidence>
<evidence type="ECO:0000259" key="4">
    <source>
        <dbReference type="PROSITE" id="PS51352"/>
    </source>
</evidence>
<dbReference type="Proteomes" id="UP000812270">
    <property type="component" value="Unassembled WGS sequence"/>
</dbReference>
<evidence type="ECO:0000313" key="6">
    <source>
        <dbReference type="Proteomes" id="UP000812270"/>
    </source>
</evidence>
<accession>A0A9E2S9U1</accession>
<feature type="domain" description="Thioredoxin" evidence="4">
    <location>
        <begin position="29"/>
        <end position="148"/>
    </location>
</feature>
<dbReference type="PANTHER" id="PTHR42852:SF6">
    <property type="entry name" value="THIOL:DISULFIDE INTERCHANGE PROTEIN DSBE"/>
    <property type="match status" value="1"/>
</dbReference>
<organism evidence="5 6">
    <name type="scientific">Pinibacter aurantiacus</name>
    <dbReference type="NCBI Taxonomy" id="2851599"/>
    <lineage>
        <taxon>Bacteria</taxon>
        <taxon>Pseudomonadati</taxon>
        <taxon>Bacteroidota</taxon>
        <taxon>Chitinophagia</taxon>
        <taxon>Chitinophagales</taxon>
        <taxon>Chitinophagaceae</taxon>
        <taxon>Pinibacter</taxon>
    </lineage>
</organism>
<dbReference type="PANTHER" id="PTHR42852">
    <property type="entry name" value="THIOL:DISULFIDE INTERCHANGE PROTEIN DSBE"/>
    <property type="match status" value="1"/>
</dbReference>
<proteinExistence type="predicted"/>
<dbReference type="AlphaFoldDB" id="A0A9E2S9U1"/>
<sequence length="370" mass="41670">MQKLKLSIVFLLTFFLSIGIGYAQNQITLRVCDLAPELKYSKWIKGNPVSSLNGDKIYVVEFWATWCGPCIAAMPHLSELQEKYKEQAVFIGCNVWEGAHSSEKKKYEDYLPSIMRFVNSSANRMSYNVIADNNEEEMSRNWLRAAGLEGIPQTFVIKNGKVLWIGNPVELDKVMDGVVKGTFDISVNKKESEAKASETREMAERIRAGYTEVQQAEAAKNYDLALKLAEENAVKVPQLQMVLKVEKMKILFLAKREKEALEYGRELSKQNGYATMVGSTICDENGYSKDAYLLAAESFLSVKQTNCLILDKAALSYSKAGDFKAAVETQQKAVELAKIEVKDPKFGGRVFDYTITDFEAKVKAYQEQIK</sequence>
<dbReference type="InterPro" id="IPR050553">
    <property type="entry name" value="Thioredoxin_ResA/DsbE_sf"/>
</dbReference>
<name>A0A9E2S9U1_9BACT</name>
<dbReference type="Pfam" id="PF00085">
    <property type="entry name" value="Thioredoxin"/>
    <property type="match status" value="1"/>
</dbReference>
<evidence type="ECO:0000313" key="5">
    <source>
        <dbReference type="EMBL" id="MBV4357299.1"/>
    </source>
</evidence>
<comment type="caution">
    <text evidence="5">The sequence shown here is derived from an EMBL/GenBank/DDBJ whole genome shotgun (WGS) entry which is preliminary data.</text>
</comment>
<gene>
    <name evidence="5" type="ORF">KTO63_09090</name>
</gene>